<organism evidence="1">
    <name type="scientific">marine sediment metagenome</name>
    <dbReference type="NCBI Taxonomy" id="412755"/>
    <lineage>
        <taxon>unclassified sequences</taxon>
        <taxon>metagenomes</taxon>
        <taxon>ecological metagenomes</taxon>
    </lineage>
</organism>
<name>X1GY39_9ZZZZ</name>
<accession>X1GY39</accession>
<evidence type="ECO:0000313" key="1">
    <source>
        <dbReference type="EMBL" id="GAH46509.1"/>
    </source>
</evidence>
<dbReference type="AlphaFoldDB" id="X1GY39"/>
<protein>
    <submittedName>
        <fullName evidence="1">Uncharacterized protein</fullName>
    </submittedName>
</protein>
<dbReference type="EMBL" id="BARU01006277">
    <property type="protein sequence ID" value="GAH46509.1"/>
    <property type="molecule type" value="Genomic_DNA"/>
</dbReference>
<gene>
    <name evidence="1" type="ORF">S03H2_12332</name>
</gene>
<proteinExistence type="predicted"/>
<comment type="caution">
    <text evidence="1">The sequence shown here is derived from an EMBL/GenBank/DDBJ whole genome shotgun (WGS) entry which is preliminary data.</text>
</comment>
<feature type="non-terminal residue" evidence="1">
    <location>
        <position position="180"/>
    </location>
</feature>
<sequence>MPITIDGDSSLFNPSEGSDIMVADTYYSLEFASNGSKYLLFYVDINNASDFAIDNNIMVDYWAYHSFMKGFDYDIDEDPQDPFISQIIWDFSGINSLDTYHLHPDFSVDSTFNVEFSALQWDSSDINGNDYIKDITDTFPFQPEITANISVQYTGYPVQIFDMLNVIPDNQFNASDDILF</sequence>
<reference evidence="1" key="1">
    <citation type="journal article" date="2014" name="Front. Microbiol.">
        <title>High frequency of phylogenetically diverse reductive dehalogenase-homologous genes in deep subseafloor sedimentary metagenomes.</title>
        <authorList>
            <person name="Kawai M."/>
            <person name="Futagami T."/>
            <person name="Toyoda A."/>
            <person name="Takaki Y."/>
            <person name="Nishi S."/>
            <person name="Hori S."/>
            <person name="Arai W."/>
            <person name="Tsubouchi T."/>
            <person name="Morono Y."/>
            <person name="Uchiyama I."/>
            <person name="Ito T."/>
            <person name="Fujiyama A."/>
            <person name="Inagaki F."/>
            <person name="Takami H."/>
        </authorList>
    </citation>
    <scope>NUCLEOTIDE SEQUENCE</scope>
    <source>
        <strain evidence="1">Expedition CK06-06</strain>
    </source>
</reference>